<organism evidence="1 2">
    <name type="scientific">Hydrogenophaga defluvii</name>
    <dbReference type="NCBI Taxonomy" id="249410"/>
    <lineage>
        <taxon>Bacteria</taxon>
        <taxon>Pseudomonadati</taxon>
        <taxon>Pseudomonadota</taxon>
        <taxon>Betaproteobacteria</taxon>
        <taxon>Burkholderiales</taxon>
        <taxon>Comamonadaceae</taxon>
        <taxon>Hydrogenophaga</taxon>
    </lineage>
</organism>
<evidence type="ECO:0000313" key="1">
    <source>
        <dbReference type="EMBL" id="MFC7462251.1"/>
    </source>
</evidence>
<reference evidence="2" key="1">
    <citation type="journal article" date="2019" name="Int. J. Syst. Evol. Microbiol.">
        <title>The Global Catalogue of Microorganisms (GCM) 10K type strain sequencing project: providing services to taxonomists for standard genome sequencing and annotation.</title>
        <authorList>
            <consortium name="The Broad Institute Genomics Platform"/>
            <consortium name="The Broad Institute Genome Sequencing Center for Infectious Disease"/>
            <person name="Wu L."/>
            <person name="Ma J."/>
        </authorList>
    </citation>
    <scope>NUCLEOTIDE SEQUENCE [LARGE SCALE GENOMIC DNA]</scope>
    <source>
        <strain evidence="2">CCUG 53903</strain>
    </source>
</reference>
<dbReference type="EMBL" id="JBHTBZ010000057">
    <property type="protein sequence ID" value="MFC7462251.1"/>
    <property type="molecule type" value="Genomic_DNA"/>
</dbReference>
<evidence type="ECO:0000313" key="2">
    <source>
        <dbReference type="Proteomes" id="UP001596457"/>
    </source>
</evidence>
<dbReference type="Proteomes" id="UP001596457">
    <property type="component" value="Unassembled WGS sequence"/>
</dbReference>
<protein>
    <recommendedName>
        <fullName evidence="3">MaoC dehydratase-like protein</fullName>
    </recommendedName>
</protein>
<gene>
    <name evidence="1" type="ORF">ACFQU0_17635</name>
</gene>
<dbReference type="RefSeq" id="WP_382203047.1">
    <property type="nucleotide sequence ID" value="NZ_JBHTBZ010000057.1"/>
</dbReference>
<sequence length="55" mass="5997">MTRHLKGRNPTVDHVADHTGGYTQIARNVRLADTEALEAVGDVNPVHCDSLVICE</sequence>
<comment type="caution">
    <text evidence="1">The sequence shown here is derived from an EMBL/GenBank/DDBJ whole genome shotgun (WGS) entry which is preliminary data.</text>
</comment>
<keyword evidence="2" id="KW-1185">Reference proteome</keyword>
<proteinExistence type="predicted"/>
<name>A0ABW2SFD8_9BURK</name>
<evidence type="ECO:0008006" key="3">
    <source>
        <dbReference type="Google" id="ProtNLM"/>
    </source>
</evidence>
<accession>A0ABW2SFD8</accession>